<sequence length="199" mass="22638">MKDSIPELITDNLIITVLSSEDFSLLATYENNNRVHLSKWEPIRTDNYFTDESVKKRVELNFNSFQSGSSISLVGLDKSRSRIICTCNFSNIVHGVFQACNLGYSVNYQDEGKGLMFEMLRESIDYAFTKVELHRVMANYMPSNVRSGQLLTKLGFEKEGIAKSYLKIIGLWQDHVLTSKINPSHIGKTYQATNDKSSF</sequence>
<proteinExistence type="inferred from homology"/>
<evidence type="ECO:0000256" key="1">
    <source>
        <dbReference type="ARBA" id="ARBA00022679"/>
    </source>
</evidence>
<accession>A0ABS9X063</accession>
<dbReference type="EMBL" id="JAKKSL010000001">
    <property type="protein sequence ID" value="MCI2283570.1"/>
    <property type="molecule type" value="Genomic_DNA"/>
</dbReference>
<feature type="domain" description="N-acetyltransferase" evidence="4">
    <location>
        <begin position="13"/>
        <end position="157"/>
    </location>
</feature>
<dbReference type="InterPro" id="IPR000182">
    <property type="entry name" value="GNAT_dom"/>
</dbReference>
<evidence type="ECO:0000256" key="2">
    <source>
        <dbReference type="ARBA" id="ARBA00023315"/>
    </source>
</evidence>
<dbReference type="Proteomes" id="UP001139646">
    <property type="component" value="Unassembled WGS sequence"/>
</dbReference>
<dbReference type="RefSeq" id="WP_242285157.1">
    <property type="nucleotide sequence ID" value="NZ_JAKKSL010000001.1"/>
</dbReference>
<dbReference type="GO" id="GO:0016746">
    <property type="term" value="F:acyltransferase activity"/>
    <property type="evidence" value="ECO:0007669"/>
    <property type="project" value="UniProtKB-KW"/>
</dbReference>
<evidence type="ECO:0000313" key="5">
    <source>
        <dbReference type="EMBL" id="MCI2283570.1"/>
    </source>
</evidence>
<evidence type="ECO:0000259" key="4">
    <source>
        <dbReference type="Pfam" id="PF13302"/>
    </source>
</evidence>
<dbReference type="Gene3D" id="3.40.630.30">
    <property type="match status" value="1"/>
</dbReference>
<gene>
    <name evidence="5" type="ORF">L3081_09445</name>
</gene>
<evidence type="ECO:0000313" key="6">
    <source>
        <dbReference type="Proteomes" id="UP001139646"/>
    </source>
</evidence>
<dbReference type="SUPFAM" id="SSF55729">
    <property type="entry name" value="Acyl-CoA N-acyltransferases (Nat)"/>
    <property type="match status" value="1"/>
</dbReference>
<keyword evidence="2 5" id="KW-0012">Acyltransferase</keyword>
<reference evidence="5" key="1">
    <citation type="submission" date="2022-01" db="EMBL/GenBank/DDBJ databases">
        <title>Colwellia maritima, isolated from seawater.</title>
        <authorList>
            <person name="Kristyanto S."/>
            <person name="Jung J."/>
            <person name="Jeon C.O."/>
        </authorList>
    </citation>
    <scope>NUCLEOTIDE SEQUENCE</scope>
    <source>
        <strain evidence="5">MSW7</strain>
    </source>
</reference>
<dbReference type="InterPro" id="IPR016181">
    <property type="entry name" value="Acyl_CoA_acyltransferase"/>
</dbReference>
<comment type="caution">
    <text evidence="5">The sequence shown here is derived from an EMBL/GenBank/DDBJ whole genome shotgun (WGS) entry which is preliminary data.</text>
</comment>
<keyword evidence="1 5" id="KW-0808">Transferase</keyword>
<dbReference type="InterPro" id="IPR051531">
    <property type="entry name" value="N-acetyltransferase"/>
</dbReference>
<dbReference type="EC" id="2.3.1.-" evidence="5"/>
<name>A0ABS9X063_9GAMM</name>
<evidence type="ECO:0000256" key="3">
    <source>
        <dbReference type="ARBA" id="ARBA00038502"/>
    </source>
</evidence>
<dbReference type="PANTHER" id="PTHR43792">
    <property type="entry name" value="GNAT FAMILY, PUTATIVE (AFU_ORTHOLOGUE AFUA_3G00765)-RELATED-RELATED"/>
    <property type="match status" value="1"/>
</dbReference>
<protein>
    <submittedName>
        <fullName evidence="5">GNAT family N-acetyltransferase</fullName>
        <ecNumber evidence="5">2.3.1.-</ecNumber>
    </submittedName>
</protein>
<dbReference type="Pfam" id="PF13302">
    <property type="entry name" value="Acetyltransf_3"/>
    <property type="match status" value="1"/>
</dbReference>
<dbReference type="PANTHER" id="PTHR43792:SF8">
    <property type="entry name" value="[RIBOSOMAL PROTEIN US5]-ALANINE N-ACETYLTRANSFERASE"/>
    <property type="match status" value="1"/>
</dbReference>
<keyword evidence="6" id="KW-1185">Reference proteome</keyword>
<comment type="similarity">
    <text evidence="3">Belongs to the acetyltransferase family. RimJ subfamily.</text>
</comment>
<organism evidence="5 6">
    <name type="scientific">Colwellia maritima</name>
    <dbReference type="NCBI Taxonomy" id="2912588"/>
    <lineage>
        <taxon>Bacteria</taxon>
        <taxon>Pseudomonadati</taxon>
        <taxon>Pseudomonadota</taxon>
        <taxon>Gammaproteobacteria</taxon>
        <taxon>Alteromonadales</taxon>
        <taxon>Colwelliaceae</taxon>
        <taxon>Colwellia</taxon>
    </lineage>
</organism>